<organism evidence="1 2">
    <name type="scientific">Vanilla planifolia</name>
    <name type="common">Vanilla</name>
    <dbReference type="NCBI Taxonomy" id="51239"/>
    <lineage>
        <taxon>Eukaryota</taxon>
        <taxon>Viridiplantae</taxon>
        <taxon>Streptophyta</taxon>
        <taxon>Embryophyta</taxon>
        <taxon>Tracheophyta</taxon>
        <taxon>Spermatophyta</taxon>
        <taxon>Magnoliopsida</taxon>
        <taxon>Liliopsida</taxon>
        <taxon>Asparagales</taxon>
        <taxon>Orchidaceae</taxon>
        <taxon>Vanilloideae</taxon>
        <taxon>Vanilleae</taxon>
        <taxon>Vanilla</taxon>
    </lineage>
</organism>
<dbReference type="AlphaFoldDB" id="A0A835QL13"/>
<dbReference type="Proteomes" id="UP000639772">
    <property type="component" value="Unassembled WGS sequence"/>
</dbReference>
<name>A0A835QL13_VANPL</name>
<gene>
    <name evidence="1" type="ORF">HPP92_016190</name>
</gene>
<evidence type="ECO:0000313" key="2">
    <source>
        <dbReference type="Proteomes" id="UP000639772"/>
    </source>
</evidence>
<reference evidence="1 2" key="1">
    <citation type="journal article" date="2020" name="Nat. Food">
        <title>A phased Vanilla planifolia genome enables genetic improvement of flavour and production.</title>
        <authorList>
            <person name="Hasing T."/>
            <person name="Tang H."/>
            <person name="Brym M."/>
            <person name="Khazi F."/>
            <person name="Huang T."/>
            <person name="Chambers A.H."/>
        </authorList>
    </citation>
    <scope>NUCLEOTIDE SEQUENCE [LARGE SCALE GENOMIC DNA]</scope>
    <source>
        <tissue evidence="1">Leaf</tissue>
    </source>
</reference>
<protein>
    <submittedName>
        <fullName evidence="1">Uncharacterized protein</fullName>
    </submittedName>
</protein>
<comment type="caution">
    <text evidence="1">The sequence shown here is derived from an EMBL/GenBank/DDBJ whole genome shotgun (WGS) entry which is preliminary data.</text>
</comment>
<evidence type="ECO:0000313" key="1">
    <source>
        <dbReference type="EMBL" id="KAG0471644.1"/>
    </source>
</evidence>
<proteinExistence type="predicted"/>
<sequence length="134" mass="15597">MTHLGPIIEYGPLNYLDGLPFLVSWLGLLDKTALSIDEEKDFTIWMQEDLGLIREEDRFNSRRPGDEVIESKSRADIGITDDLGTTNHITMKSLKHVGYIYKRDVRFLASGDMWKINKYKTAVQFDTDKWEIRK</sequence>
<dbReference type="EMBL" id="JADCNM010000008">
    <property type="protein sequence ID" value="KAG0471644.1"/>
    <property type="molecule type" value="Genomic_DNA"/>
</dbReference>
<accession>A0A835QL13</accession>